<sequence length="408" mass="44896">MANTAKHAPGDDSIDEVTPKRQADGVWMIRWMWWPYDGGPPRKQRHQGNTAGEARAKARAKLAELKAGTTGGRWTKASKLSDYIEQVVRPAVAGSSKLSDSSKALYGRSLNQLDAELGKLAIAKAIEFRVAEGALLAIAERSGSSSAKTARNVLNRWVFGQMKRDRLIVQSPLADMDIDLGTNKTTTKTANDVALAEADYDRLLDHLLAFDADAVELPPRSRAAAREKIRGAVDITLLLMTTGMRLGSARQIEPHEVIDNASGGVNVVVPAAKLKGERKRPITFTVLDDRVAERVKALRKDTPAGSYILGAPADKAKLWDRRNCTREIERLYVSLADELGIKELRSDIRSHGWRTTLNTLYYHLPAHVRAEWFGHTEAVNAAHYVAAEVDLSPMVAAAKERRLRVVGE</sequence>
<dbReference type="OrthoDB" id="4370826at2"/>
<keyword evidence="4" id="KW-1185">Reference proteome</keyword>
<accession>A0A7I9VAA2</accession>
<evidence type="ECO:0000313" key="3">
    <source>
        <dbReference type="EMBL" id="GEE02259.1"/>
    </source>
</evidence>
<feature type="domain" description="Tyr recombinase" evidence="2">
    <location>
        <begin position="235"/>
        <end position="387"/>
    </location>
</feature>
<dbReference type="InterPro" id="IPR011010">
    <property type="entry name" value="DNA_brk_join_enz"/>
</dbReference>
<dbReference type="Gene3D" id="1.10.443.10">
    <property type="entry name" value="Intergrase catalytic core"/>
    <property type="match status" value="1"/>
</dbReference>
<keyword evidence="1" id="KW-0233">DNA recombination</keyword>
<organism evidence="3 4">
    <name type="scientific">Gordonia spumicola</name>
    <dbReference type="NCBI Taxonomy" id="589161"/>
    <lineage>
        <taxon>Bacteria</taxon>
        <taxon>Bacillati</taxon>
        <taxon>Actinomycetota</taxon>
        <taxon>Actinomycetes</taxon>
        <taxon>Mycobacteriales</taxon>
        <taxon>Gordoniaceae</taxon>
        <taxon>Gordonia</taxon>
    </lineage>
</organism>
<gene>
    <name evidence="3" type="ORF">nbrc107696_27050</name>
</gene>
<reference evidence="4" key="1">
    <citation type="submission" date="2019-06" db="EMBL/GenBank/DDBJ databases">
        <title>Gordonia isolated from sludge of a wastewater treatment plant.</title>
        <authorList>
            <person name="Tamura T."/>
            <person name="Aoyama K."/>
            <person name="Kang Y."/>
            <person name="Saito S."/>
            <person name="Akiyama N."/>
            <person name="Yazawa K."/>
            <person name="Gonoi T."/>
            <person name="Mikami Y."/>
        </authorList>
    </citation>
    <scope>NUCLEOTIDE SEQUENCE [LARGE SCALE GENOMIC DNA]</scope>
    <source>
        <strain evidence="4">NBRC 107696</strain>
    </source>
</reference>
<dbReference type="SUPFAM" id="SSF56349">
    <property type="entry name" value="DNA breaking-rejoining enzymes"/>
    <property type="match status" value="1"/>
</dbReference>
<dbReference type="EMBL" id="BJOV01000005">
    <property type="protein sequence ID" value="GEE02259.1"/>
    <property type="molecule type" value="Genomic_DNA"/>
</dbReference>
<dbReference type="Pfam" id="PF00589">
    <property type="entry name" value="Phage_integrase"/>
    <property type="match status" value="1"/>
</dbReference>
<protein>
    <recommendedName>
        <fullName evidence="2">Tyr recombinase domain-containing protein</fullName>
    </recommendedName>
</protein>
<evidence type="ECO:0000313" key="4">
    <source>
        <dbReference type="Proteomes" id="UP000444960"/>
    </source>
</evidence>
<dbReference type="GO" id="GO:0003677">
    <property type="term" value="F:DNA binding"/>
    <property type="evidence" value="ECO:0007669"/>
    <property type="project" value="InterPro"/>
</dbReference>
<name>A0A7I9VAA2_9ACTN</name>
<dbReference type="GO" id="GO:0006310">
    <property type="term" value="P:DNA recombination"/>
    <property type="evidence" value="ECO:0007669"/>
    <property type="project" value="UniProtKB-KW"/>
</dbReference>
<dbReference type="RefSeq" id="WP_161895955.1">
    <property type="nucleotide sequence ID" value="NZ_BJOV01000005.1"/>
</dbReference>
<dbReference type="Proteomes" id="UP000444960">
    <property type="component" value="Unassembled WGS sequence"/>
</dbReference>
<dbReference type="InterPro" id="IPR013762">
    <property type="entry name" value="Integrase-like_cat_sf"/>
</dbReference>
<evidence type="ECO:0000259" key="2">
    <source>
        <dbReference type="Pfam" id="PF00589"/>
    </source>
</evidence>
<evidence type="ECO:0000256" key="1">
    <source>
        <dbReference type="ARBA" id="ARBA00023172"/>
    </source>
</evidence>
<comment type="caution">
    <text evidence="3">The sequence shown here is derived from an EMBL/GenBank/DDBJ whole genome shotgun (WGS) entry which is preliminary data.</text>
</comment>
<dbReference type="GO" id="GO:0015074">
    <property type="term" value="P:DNA integration"/>
    <property type="evidence" value="ECO:0007669"/>
    <property type="project" value="InterPro"/>
</dbReference>
<dbReference type="AlphaFoldDB" id="A0A7I9VAA2"/>
<dbReference type="InterPro" id="IPR002104">
    <property type="entry name" value="Integrase_catalytic"/>
</dbReference>
<proteinExistence type="predicted"/>